<dbReference type="Pfam" id="PF00210">
    <property type="entry name" value="Ferritin"/>
    <property type="match status" value="1"/>
</dbReference>
<dbReference type="RefSeq" id="WP_249284236.1">
    <property type="nucleotide sequence ID" value="NZ_JACRSO010000001.1"/>
</dbReference>
<dbReference type="InterPro" id="IPR008331">
    <property type="entry name" value="Ferritin_DPS_dom"/>
</dbReference>
<evidence type="ECO:0000259" key="1">
    <source>
        <dbReference type="Pfam" id="PF00210"/>
    </source>
</evidence>
<evidence type="ECO:0000313" key="3">
    <source>
        <dbReference type="Proteomes" id="UP000654279"/>
    </source>
</evidence>
<protein>
    <recommendedName>
        <fullName evidence="1">Ferritin/DPS domain-containing protein</fullName>
    </recommendedName>
</protein>
<feature type="domain" description="Ferritin/DPS" evidence="1">
    <location>
        <begin position="36"/>
        <end position="167"/>
    </location>
</feature>
<evidence type="ECO:0000313" key="2">
    <source>
        <dbReference type="EMBL" id="MBC8528197.1"/>
    </source>
</evidence>
<dbReference type="AlphaFoldDB" id="A0A926HHY1"/>
<reference evidence="2" key="1">
    <citation type="submission" date="2020-08" db="EMBL/GenBank/DDBJ databases">
        <title>Genome public.</title>
        <authorList>
            <person name="Liu C."/>
            <person name="Sun Q."/>
        </authorList>
    </citation>
    <scope>NUCLEOTIDE SEQUENCE</scope>
    <source>
        <strain evidence="2">NSJ-44</strain>
    </source>
</reference>
<comment type="caution">
    <text evidence="2">The sequence shown here is derived from an EMBL/GenBank/DDBJ whole genome shotgun (WGS) entry which is preliminary data.</text>
</comment>
<dbReference type="Proteomes" id="UP000654279">
    <property type="component" value="Unassembled WGS sequence"/>
</dbReference>
<dbReference type="SUPFAM" id="SSF47240">
    <property type="entry name" value="Ferritin-like"/>
    <property type="match status" value="1"/>
</dbReference>
<dbReference type="GO" id="GO:0008199">
    <property type="term" value="F:ferric iron binding"/>
    <property type="evidence" value="ECO:0007669"/>
    <property type="project" value="InterPro"/>
</dbReference>
<sequence length="171" mass="18802">MAGKKGLCPCRPQQPGGPCCPCWLSLLAQDAFDEASETTAIFQYTYASVILSIGHESIAQALGRIAKDEMRHFKTLSILIAQRGGDPIVAAYPDGHVQYWDGAMPCYRQDVRGLLQKNLADEKRAIARYRRHRAQIPDAQVQNALDDIIADEKGHAALLTGLIDQIDDNPS</sequence>
<dbReference type="InterPro" id="IPR012347">
    <property type="entry name" value="Ferritin-like"/>
</dbReference>
<dbReference type="Gene3D" id="1.20.1260.10">
    <property type="match status" value="1"/>
</dbReference>
<organism evidence="2 3">
    <name type="scientific">Luoshenia tenuis</name>
    <dbReference type="NCBI Taxonomy" id="2763654"/>
    <lineage>
        <taxon>Bacteria</taxon>
        <taxon>Bacillati</taxon>
        <taxon>Bacillota</taxon>
        <taxon>Clostridia</taxon>
        <taxon>Christensenellales</taxon>
        <taxon>Christensenellaceae</taxon>
        <taxon>Luoshenia</taxon>
    </lineage>
</organism>
<name>A0A926HHY1_9FIRM</name>
<dbReference type="EMBL" id="JACRSO010000001">
    <property type="protein sequence ID" value="MBC8528197.1"/>
    <property type="molecule type" value="Genomic_DNA"/>
</dbReference>
<dbReference type="InterPro" id="IPR009078">
    <property type="entry name" value="Ferritin-like_SF"/>
</dbReference>
<proteinExistence type="predicted"/>
<keyword evidence="3" id="KW-1185">Reference proteome</keyword>
<accession>A0A926HHY1</accession>
<gene>
    <name evidence="2" type="ORF">H8699_01925</name>
</gene>